<sequence length="96" mass="10870">MQIRKRKSQSERARMHPEAVYIPPANTITAPVQMFSTPALDNDPNKSVNNNNYEPSPQDGNSGSILSQYFSQQNQRHEAFDKMMANVCDPKQDQTS</sequence>
<evidence type="ECO:0000256" key="1">
    <source>
        <dbReference type="SAM" id="MobiDB-lite"/>
    </source>
</evidence>
<evidence type="ECO:0000313" key="2">
    <source>
        <dbReference type="EMBL" id="KAL0274868.1"/>
    </source>
</evidence>
<feature type="region of interest" description="Disordered" evidence="1">
    <location>
        <begin position="1"/>
        <end position="65"/>
    </location>
</feature>
<accession>A0AAW2HYS2</accession>
<feature type="compositionally biased region" description="Polar residues" evidence="1">
    <location>
        <begin position="53"/>
        <end position="65"/>
    </location>
</feature>
<reference evidence="2" key="1">
    <citation type="journal article" date="2024" name="Gigascience">
        <title>Chromosome-level genome of the poultry shaft louse Menopon gallinae provides insight into the host-switching and adaptive evolution of parasitic lice.</title>
        <authorList>
            <person name="Xu Y."/>
            <person name="Ma L."/>
            <person name="Liu S."/>
            <person name="Liang Y."/>
            <person name="Liu Q."/>
            <person name="He Z."/>
            <person name="Tian L."/>
            <person name="Duan Y."/>
            <person name="Cai W."/>
            <person name="Li H."/>
            <person name="Song F."/>
        </authorList>
    </citation>
    <scope>NUCLEOTIDE SEQUENCE</scope>
    <source>
        <strain evidence="2">Cailab_2023a</strain>
    </source>
</reference>
<organism evidence="2">
    <name type="scientific">Menopon gallinae</name>
    <name type="common">poultry shaft louse</name>
    <dbReference type="NCBI Taxonomy" id="328185"/>
    <lineage>
        <taxon>Eukaryota</taxon>
        <taxon>Metazoa</taxon>
        <taxon>Ecdysozoa</taxon>
        <taxon>Arthropoda</taxon>
        <taxon>Hexapoda</taxon>
        <taxon>Insecta</taxon>
        <taxon>Pterygota</taxon>
        <taxon>Neoptera</taxon>
        <taxon>Paraneoptera</taxon>
        <taxon>Psocodea</taxon>
        <taxon>Troctomorpha</taxon>
        <taxon>Phthiraptera</taxon>
        <taxon>Amblycera</taxon>
        <taxon>Menoponidae</taxon>
        <taxon>Menopon</taxon>
    </lineage>
</organism>
<protein>
    <submittedName>
        <fullName evidence="2">Uncharacterized protein</fullName>
    </submittedName>
</protein>
<name>A0AAW2HYS2_9NEOP</name>
<comment type="caution">
    <text evidence="2">The sequence shown here is derived from an EMBL/GenBank/DDBJ whole genome shotgun (WGS) entry which is preliminary data.</text>
</comment>
<feature type="compositionally biased region" description="Basic and acidic residues" evidence="1">
    <location>
        <begin position="8"/>
        <end position="17"/>
    </location>
</feature>
<dbReference type="AlphaFoldDB" id="A0AAW2HYS2"/>
<feature type="compositionally biased region" description="Polar residues" evidence="1">
    <location>
        <begin position="26"/>
        <end position="36"/>
    </location>
</feature>
<dbReference type="EMBL" id="JARGDH010000002">
    <property type="protein sequence ID" value="KAL0274868.1"/>
    <property type="molecule type" value="Genomic_DNA"/>
</dbReference>
<proteinExistence type="predicted"/>
<gene>
    <name evidence="2" type="ORF">PYX00_002898</name>
</gene>